<comment type="similarity">
    <text evidence="1">Belongs to the MlaA family.</text>
</comment>
<feature type="compositionally biased region" description="Low complexity" evidence="3">
    <location>
        <begin position="43"/>
        <end position="65"/>
    </location>
</feature>
<dbReference type="GO" id="GO:0016020">
    <property type="term" value="C:membrane"/>
    <property type="evidence" value="ECO:0007669"/>
    <property type="project" value="InterPro"/>
</dbReference>
<evidence type="ECO:0000256" key="2">
    <source>
        <dbReference type="ARBA" id="ARBA00022729"/>
    </source>
</evidence>
<evidence type="ECO:0000313" key="6">
    <source>
        <dbReference type="Proteomes" id="UP000316545"/>
    </source>
</evidence>
<feature type="signal peptide" evidence="4">
    <location>
        <begin position="1"/>
        <end position="44"/>
    </location>
</feature>
<proteinExistence type="inferred from homology"/>
<dbReference type="InterPro" id="IPR007428">
    <property type="entry name" value="MlaA"/>
</dbReference>
<dbReference type="Proteomes" id="UP000316545">
    <property type="component" value="Unassembled WGS sequence"/>
</dbReference>
<dbReference type="AlphaFoldDB" id="A0A560G0Z1"/>
<dbReference type="InterPro" id="IPR006311">
    <property type="entry name" value="TAT_signal"/>
</dbReference>
<dbReference type="EMBL" id="VITO01000006">
    <property type="protein sequence ID" value="TWB27553.1"/>
    <property type="molecule type" value="Genomic_DNA"/>
</dbReference>
<feature type="chain" id="PRO_5021775743" evidence="4">
    <location>
        <begin position="45"/>
        <end position="310"/>
    </location>
</feature>
<dbReference type="PROSITE" id="PS51318">
    <property type="entry name" value="TAT"/>
    <property type="match status" value="1"/>
</dbReference>
<dbReference type="PANTHER" id="PTHR30035">
    <property type="entry name" value="LIPOPROTEIN VACJ-RELATED"/>
    <property type="match status" value="1"/>
</dbReference>
<feature type="region of interest" description="Disordered" evidence="3">
    <location>
        <begin position="43"/>
        <end position="72"/>
    </location>
</feature>
<dbReference type="RefSeq" id="WP_246138599.1">
    <property type="nucleotide sequence ID" value="NZ_JAYNFR010000001.1"/>
</dbReference>
<evidence type="ECO:0000313" key="5">
    <source>
        <dbReference type="EMBL" id="TWB27553.1"/>
    </source>
</evidence>
<organism evidence="5 6">
    <name type="scientific">Nitrospirillum amazonense</name>
    <dbReference type="NCBI Taxonomy" id="28077"/>
    <lineage>
        <taxon>Bacteria</taxon>
        <taxon>Pseudomonadati</taxon>
        <taxon>Pseudomonadota</taxon>
        <taxon>Alphaproteobacteria</taxon>
        <taxon>Rhodospirillales</taxon>
        <taxon>Azospirillaceae</taxon>
        <taxon>Nitrospirillum</taxon>
    </lineage>
</organism>
<evidence type="ECO:0000256" key="4">
    <source>
        <dbReference type="SAM" id="SignalP"/>
    </source>
</evidence>
<dbReference type="Pfam" id="PF04333">
    <property type="entry name" value="MlaA"/>
    <property type="match status" value="1"/>
</dbReference>
<name>A0A560G0Z1_9PROT</name>
<evidence type="ECO:0000256" key="3">
    <source>
        <dbReference type="SAM" id="MobiDB-lite"/>
    </source>
</evidence>
<dbReference type="GO" id="GO:0120010">
    <property type="term" value="P:intermembrane phospholipid transfer"/>
    <property type="evidence" value="ECO:0007669"/>
    <property type="project" value="TreeGrafter"/>
</dbReference>
<keyword evidence="2 4" id="KW-0732">Signal</keyword>
<reference evidence="5 6" key="1">
    <citation type="submission" date="2019-06" db="EMBL/GenBank/DDBJ databases">
        <title>Genomic Encyclopedia of Type Strains, Phase IV (KMG-V): Genome sequencing to study the core and pangenomes of soil and plant-associated prokaryotes.</title>
        <authorList>
            <person name="Whitman W."/>
        </authorList>
    </citation>
    <scope>NUCLEOTIDE SEQUENCE [LARGE SCALE GENOMIC DNA]</scope>
    <source>
        <strain evidence="5 6">BR 11865</strain>
    </source>
</reference>
<keyword evidence="5" id="KW-0449">Lipoprotein</keyword>
<evidence type="ECO:0000256" key="1">
    <source>
        <dbReference type="ARBA" id="ARBA00010634"/>
    </source>
</evidence>
<comment type="caution">
    <text evidence="5">The sequence shown here is derived from an EMBL/GenBank/DDBJ whole genome shotgun (WGS) entry which is preliminary data.</text>
</comment>
<dbReference type="PANTHER" id="PTHR30035:SF3">
    <property type="entry name" value="INTERMEMBRANE PHOSPHOLIPID TRANSPORT SYSTEM LIPOPROTEIN MLAA"/>
    <property type="match status" value="1"/>
</dbReference>
<accession>A0A560G0Z1</accession>
<dbReference type="PRINTS" id="PR01805">
    <property type="entry name" value="VACJLIPOPROT"/>
</dbReference>
<keyword evidence="6" id="KW-1185">Reference proteome</keyword>
<protein>
    <submittedName>
        <fullName evidence="5">Phospholipid-binding lipoprotein MlaA</fullName>
    </submittedName>
</protein>
<gene>
    <name evidence="5" type="ORF">FBZ88_10612</name>
</gene>
<sequence length="310" mass="33863">MLRPGFPVASTTVPARSRRRLGLTAAALLGMLALPVLLPAGAHAQDTQPQPPQAAVTPDAPAPDGDGARTEVAEAKTAEARAAIAASQEEDANDPLEGMNRAIFWFNEGVDTVLLRPAAKVYRTVMPDFAQTGIRNVLWNLRSPLTLANKLLQGDWDGAEVATERFLINSTIGLGGLIDVAGDHGLTYEYESFDQTLAVWGVPEGFYLVLPVLGPSTLRDAVGFGVEAYGDPVSRYLSNTHDDWASYTRAGVYAVDLRAQYLDVLDDMKRNSVDYYATMRSLYRQRQNNYIRNGKVDPDQFPSIPDYDSK</sequence>